<sequence>MRPETLLAKFSLKGLNYEQMHNGGGKGLFSLEEQLAMVGITWKESPVGFLVLFVECLSDERSANLLYKSTLIEAQRLMQNWRGAYPDKALKALCVTAMMEACNDQGRICSECNGSGKVRDKHRNVRNCMCCVEGRIEWECETRFAVFCQTLPITYSRFRKYHSILLELTKWLTGQRTAAMLAMMERIEEEEAA</sequence>
<evidence type="ECO:0000313" key="1">
    <source>
        <dbReference type="EMBL" id="PNH99586.1"/>
    </source>
</evidence>
<evidence type="ECO:0000313" key="2">
    <source>
        <dbReference type="Proteomes" id="UP000236547"/>
    </source>
</evidence>
<gene>
    <name evidence="1" type="ORF">C1O25_16100</name>
</gene>
<proteinExistence type="predicted"/>
<protein>
    <submittedName>
        <fullName evidence="1">Uncharacterized protein</fullName>
    </submittedName>
</protein>
<reference evidence="1 2" key="1">
    <citation type="submission" date="2018-01" db="EMBL/GenBank/DDBJ databases">
        <title>Draft genome sequences of six Vibrio diazotrophicus strains isolated from deep-sea sediments of the Baltic Sea.</title>
        <authorList>
            <person name="Castillo D."/>
            <person name="Vandieken V."/>
            <person name="Chiang O."/>
            <person name="Middelboe M."/>
        </authorList>
    </citation>
    <scope>NUCLEOTIDE SEQUENCE [LARGE SCALE GENOMIC DNA]</scope>
    <source>
        <strain evidence="1 2">65.10M</strain>
    </source>
</reference>
<dbReference type="EMBL" id="POSM01000026">
    <property type="protein sequence ID" value="PNH99586.1"/>
    <property type="molecule type" value="Genomic_DNA"/>
</dbReference>
<dbReference type="Proteomes" id="UP000236547">
    <property type="component" value="Unassembled WGS sequence"/>
</dbReference>
<name>A0ABX4WA81_VIBDI</name>
<keyword evidence="2" id="KW-1185">Reference proteome</keyword>
<organism evidence="1 2">
    <name type="scientific">Vibrio diazotrophicus</name>
    <dbReference type="NCBI Taxonomy" id="685"/>
    <lineage>
        <taxon>Bacteria</taxon>
        <taxon>Pseudomonadati</taxon>
        <taxon>Pseudomonadota</taxon>
        <taxon>Gammaproteobacteria</taxon>
        <taxon>Vibrionales</taxon>
        <taxon>Vibrionaceae</taxon>
        <taxon>Vibrio</taxon>
    </lineage>
</organism>
<accession>A0ABX4WA81</accession>
<dbReference type="RefSeq" id="WP_102969118.1">
    <property type="nucleotide sequence ID" value="NZ_POSM01000026.1"/>
</dbReference>
<comment type="caution">
    <text evidence="1">The sequence shown here is derived from an EMBL/GenBank/DDBJ whole genome shotgun (WGS) entry which is preliminary data.</text>
</comment>